<reference evidence="1 2" key="1">
    <citation type="submission" date="2015-03" db="EMBL/GenBank/DDBJ databases">
        <title>Genome sequence of Variovorax paradoxus TBEA6.</title>
        <authorList>
            <person name="Poehlein A."/>
            <person name="Schuldes J."/>
            <person name="Wuebbeler J.H."/>
            <person name="Hiessl S."/>
            <person name="Steinbuechel A."/>
            <person name="Daniel R."/>
        </authorList>
    </citation>
    <scope>NUCLEOTIDE SEQUENCE [LARGE SCALE GENOMIC DNA]</scope>
    <source>
        <strain evidence="1 2">TBEA6</strain>
    </source>
</reference>
<evidence type="ECO:0000313" key="2">
    <source>
        <dbReference type="Proteomes" id="UP000035170"/>
    </source>
</evidence>
<sequence>MGLPFLDSFSAAAGRGVWHADELGLADAQVVATGHAALDAELPGGGWPVGAMTELLQTAPEAHVWRLLLPALAQAVQAHGGPVVLIGAPYEPCAAALAAQGLPVEALMWVRSDAPAARLWACEQALRCADVAAVLAWLPQARVGELRRLQLAAAQHDVLLFVCRPASAAQGASPARLRLQVESCEADASQIELRILKRRGPPLAAPVMLPARNERMSALLAAARLRRKLRLQQQGTVPAGEAATSATVVRIDAWKGNGNALDRIAVVA</sequence>
<name>A0A0H2MD21_VARPD</name>
<comment type="caution">
    <text evidence="1">The sequence shown here is derived from an EMBL/GenBank/DDBJ whole genome shotgun (WGS) entry which is preliminary data.</text>
</comment>
<keyword evidence="2" id="KW-1185">Reference proteome</keyword>
<dbReference type="SUPFAM" id="SSF52540">
    <property type="entry name" value="P-loop containing nucleoside triphosphate hydrolases"/>
    <property type="match status" value="1"/>
</dbReference>
<proteinExistence type="predicted"/>
<accession>A0A0H2MD21</accession>
<keyword evidence="1" id="KW-0131">Cell cycle</keyword>
<organism evidence="1 2">
    <name type="scientific">Variovorax paradoxus</name>
    <dbReference type="NCBI Taxonomy" id="34073"/>
    <lineage>
        <taxon>Bacteria</taxon>
        <taxon>Pseudomonadati</taxon>
        <taxon>Pseudomonadota</taxon>
        <taxon>Betaproteobacteria</taxon>
        <taxon>Burkholderiales</taxon>
        <taxon>Comamonadaceae</taxon>
        <taxon>Variovorax</taxon>
    </lineage>
</organism>
<evidence type="ECO:0000313" key="1">
    <source>
        <dbReference type="EMBL" id="KLN58532.1"/>
    </source>
</evidence>
<dbReference type="EMBL" id="JZWI01000002">
    <property type="protein sequence ID" value="KLN58532.1"/>
    <property type="molecule type" value="Genomic_DNA"/>
</dbReference>
<dbReference type="PATRIC" id="fig|34073.19.peg.255"/>
<dbReference type="GO" id="GO:0051301">
    <property type="term" value="P:cell division"/>
    <property type="evidence" value="ECO:0007669"/>
    <property type="project" value="UniProtKB-KW"/>
</dbReference>
<gene>
    <name evidence="1" type="primary">sulA1</name>
    <name evidence="1" type="ORF">VPARA_02540</name>
</gene>
<dbReference type="Gene3D" id="3.40.50.300">
    <property type="entry name" value="P-loop containing nucleotide triphosphate hydrolases"/>
    <property type="match status" value="1"/>
</dbReference>
<dbReference type="InterPro" id="IPR047610">
    <property type="entry name" value="ImuA_translesion"/>
</dbReference>
<dbReference type="AlphaFoldDB" id="A0A0H2MD21"/>
<dbReference type="InterPro" id="IPR027417">
    <property type="entry name" value="P-loop_NTPase"/>
</dbReference>
<dbReference type="NCBIfam" id="NF033429">
    <property type="entry name" value="ImuA_translesion"/>
    <property type="match status" value="1"/>
</dbReference>
<dbReference type="RefSeq" id="WP_047782987.1">
    <property type="nucleotide sequence ID" value="NZ_JZWI01000002.1"/>
</dbReference>
<dbReference type="Proteomes" id="UP000035170">
    <property type="component" value="Unassembled WGS sequence"/>
</dbReference>
<protein>
    <submittedName>
        <fullName evidence="1">Cell division inhibitor SulA</fullName>
    </submittedName>
</protein>
<keyword evidence="1" id="KW-0132">Cell division</keyword>